<name>A0A3E5GKN1_9FIRM</name>
<evidence type="ECO:0000313" key="1">
    <source>
        <dbReference type="EMBL" id="RGO35047.1"/>
    </source>
</evidence>
<dbReference type="Proteomes" id="UP000261285">
    <property type="component" value="Unassembled WGS sequence"/>
</dbReference>
<sequence length="60" mass="6858">MFDIKSDEGFLLLHVRQVIFFIHGFVHGRPGSIDTDWAIVVRLQGKLNHDCVRCQSGYQG</sequence>
<reference evidence="1 2" key="1">
    <citation type="submission" date="2018-08" db="EMBL/GenBank/DDBJ databases">
        <title>A genome reference for cultivated species of the human gut microbiota.</title>
        <authorList>
            <person name="Zou Y."/>
            <person name="Xue W."/>
            <person name="Luo G."/>
        </authorList>
    </citation>
    <scope>NUCLEOTIDE SEQUENCE [LARGE SCALE GENOMIC DNA]</scope>
    <source>
        <strain evidence="1 2">OM02-16</strain>
    </source>
</reference>
<protein>
    <submittedName>
        <fullName evidence="1">Uncharacterized protein</fullName>
    </submittedName>
</protein>
<dbReference type="AlphaFoldDB" id="A0A3E5GKN1"/>
<gene>
    <name evidence="1" type="ORF">DXB16_00340</name>
</gene>
<organism evidence="1 2">
    <name type="scientific">Dorea longicatena</name>
    <dbReference type="NCBI Taxonomy" id="88431"/>
    <lineage>
        <taxon>Bacteria</taxon>
        <taxon>Bacillati</taxon>
        <taxon>Bacillota</taxon>
        <taxon>Clostridia</taxon>
        <taxon>Lachnospirales</taxon>
        <taxon>Lachnospiraceae</taxon>
        <taxon>Dorea</taxon>
    </lineage>
</organism>
<comment type="caution">
    <text evidence="1">The sequence shown here is derived from an EMBL/GenBank/DDBJ whole genome shotgun (WGS) entry which is preliminary data.</text>
</comment>
<proteinExistence type="predicted"/>
<evidence type="ECO:0000313" key="2">
    <source>
        <dbReference type="Proteomes" id="UP000261285"/>
    </source>
</evidence>
<dbReference type="EMBL" id="QSVN01000001">
    <property type="protein sequence ID" value="RGO35047.1"/>
    <property type="molecule type" value="Genomic_DNA"/>
</dbReference>
<accession>A0A3E5GKN1</accession>